<dbReference type="CDD" id="cd09294">
    <property type="entry name" value="SmpB"/>
    <property type="match status" value="1"/>
</dbReference>
<evidence type="ECO:0000256" key="4">
    <source>
        <dbReference type="SAM" id="MobiDB-lite"/>
    </source>
</evidence>
<evidence type="ECO:0000256" key="1">
    <source>
        <dbReference type="ARBA" id="ARBA00022490"/>
    </source>
</evidence>
<dbReference type="GO" id="GO:0005829">
    <property type="term" value="C:cytosol"/>
    <property type="evidence" value="ECO:0007669"/>
    <property type="project" value="TreeGrafter"/>
</dbReference>
<dbReference type="EMBL" id="FNGO01000023">
    <property type="protein sequence ID" value="SDM24708.1"/>
    <property type="molecule type" value="Genomic_DNA"/>
</dbReference>
<dbReference type="GO" id="GO:0070930">
    <property type="term" value="P:trans-translation-dependent protein tagging"/>
    <property type="evidence" value="ECO:0007669"/>
    <property type="project" value="TreeGrafter"/>
</dbReference>
<dbReference type="HAMAP" id="MF_00023">
    <property type="entry name" value="SmpB"/>
    <property type="match status" value="1"/>
</dbReference>
<comment type="function">
    <text evidence="3">Required for rescue of stalled ribosomes mediated by trans-translation. Binds to transfer-messenger RNA (tmRNA), required for stable association of tmRNA with ribosomes. tmRNA and SmpB together mimic tRNA shape, replacing the anticodon stem-loop with SmpB. tmRNA is encoded by the ssrA gene; the 2 termini fold to resemble tRNA(Ala) and it encodes a 'tag peptide', a short internal open reading frame. During trans-translation Ala-aminoacylated tmRNA acts like a tRNA, entering the A-site of stalled ribosomes, displacing the stalled mRNA. The ribosome then switches to translate the ORF on the tmRNA; the nascent peptide is terminated with the 'tag peptide' encoded by the tmRNA and targeted for degradation. The ribosome is freed to recommence translation, which seems to be the essential function of trans-translation.</text>
</comment>
<dbReference type="PANTHER" id="PTHR30308">
    <property type="entry name" value="TMRNA-BINDING COMPONENT OF TRANS-TRANSLATION TAGGING COMPLEX"/>
    <property type="match status" value="1"/>
</dbReference>
<keyword evidence="2 3" id="KW-0694">RNA-binding</keyword>
<dbReference type="AlphaFoldDB" id="A0A1G9RN62"/>
<evidence type="ECO:0000313" key="5">
    <source>
        <dbReference type="EMBL" id="SDM24708.1"/>
    </source>
</evidence>
<accession>A0A1G9RN62</accession>
<comment type="subcellular location">
    <subcellularLocation>
        <location evidence="3">Cytoplasm</location>
    </subcellularLocation>
    <text evidence="3">The tmRNA-SmpB complex associates with stalled 70S ribosomes.</text>
</comment>
<gene>
    <name evidence="3" type="primary">smpB</name>
    <name evidence="5" type="ORF">SAMN04488692_1237</name>
</gene>
<dbReference type="GO" id="GO:0003723">
    <property type="term" value="F:RNA binding"/>
    <property type="evidence" value="ECO:0007669"/>
    <property type="project" value="UniProtKB-UniRule"/>
</dbReference>
<name>A0A1G9RN62_9FIRM</name>
<protein>
    <recommendedName>
        <fullName evidence="3">SsrA-binding protein</fullName>
    </recommendedName>
    <alternativeName>
        <fullName evidence="3">Small protein B</fullName>
    </alternativeName>
</protein>
<organism evidence="5 6">
    <name type="scientific">Halarsenatibacter silvermanii</name>
    <dbReference type="NCBI Taxonomy" id="321763"/>
    <lineage>
        <taxon>Bacteria</taxon>
        <taxon>Bacillati</taxon>
        <taxon>Bacillota</taxon>
        <taxon>Clostridia</taxon>
        <taxon>Halanaerobiales</taxon>
        <taxon>Halarsenatibacteraceae</taxon>
        <taxon>Halarsenatibacter</taxon>
    </lineage>
</organism>
<dbReference type="RefSeq" id="WP_089761498.1">
    <property type="nucleotide sequence ID" value="NZ_FNGO01000023.1"/>
</dbReference>
<dbReference type="Gene3D" id="2.40.280.10">
    <property type="match status" value="1"/>
</dbReference>
<evidence type="ECO:0000256" key="3">
    <source>
        <dbReference type="HAMAP-Rule" id="MF_00023"/>
    </source>
</evidence>
<evidence type="ECO:0000313" key="6">
    <source>
        <dbReference type="Proteomes" id="UP000199476"/>
    </source>
</evidence>
<dbReference type="PANTHER" id="PTHR30308:SF2">
    <property type="entry name" value="SSRA-BINDING PROTEIN"/>
    <property type="match status" value="1"/>
</dbReference>
<dbReference type="InterPro" id="IPR020081">
    <property type="entry name" value="SsrA-bd_prot_CS"/>
</dbReference>
<proteinExistence type="inferred from homology"/>
<dbReference type="GO" id="GO:0070929">
    <property type="term" value="P:trans-translation"/>
    <property type="evidence" value="ECO:0007669"/>
    <property type="project" value="UniProtKB-UniRule"/>
</dbReference>
<keyword evidence="6" id="KW-1185">Reference proteome</keyword>
<dbReference type="InterPro" id="IPR000037">
    <property type="entry name" value="SsrA-bd_prot"/>
</dbReference>
<dbReference type="Proteomes" id="UP000199476">
    <property type="component" value="Unassembled WGS sequence"/>
</dbReference>
<dbReference type="PROSITE" id="PS01317">
    <property type="entry name" value="SSRP"/>
    <property type="match status" value="1"/>
</dbReference>
<dbReference type="InterPro" id="IPR023620">
    <property type="entry name" value="SmpB"/>
</dbReference>
<dbReference type="NCBIfam" id="NF003843">
    <property type="entry name" value="PRK05422.1"/>
    <property type="match status" value="1"/>
</dbReference>
<keyword evidence="1 3" id="KW-0963">Cytoplasm</keyword>
<dbReference type="STRING" id="321763.SAMN04488692_1237"/>
<comment type="similarity">
    <text evidence="3">Belongs to the SmpB family.</text>
</comment>
<dbReference type="Pfam" id="PF01668">
    <property type="entry name" value="SmpB"/>
    <property type="match status" value="1"/>
</dbReference>
<reference evidence="5 6" key="1">
    <citation type="submission" date="2016-10" db="EMBL/GenBank/DDBJ databases">
        <authorList>
            <person name="de Groot N.N."/>
        </authorList>
    </citation>
    <scope>NUCLEOTIDE SEQUENCE [LARGE SCALE GENOMIC DNA]</scope>
    <source>
        <strain evidence="5 6">SLAS-1</strain>
    </source>
</reference>
<sequence>MADQDENVKVVARNRKARHNYFIEETYEAGIKLKGTEIKSIREGRVNLKDSFALVEEGEVYLHNMHISPYKQGNRANHEPERKRKLLLHKKQIRSLLGATHQKGFTLIPLKLYLKGNLAKIELALAKGKEKHDKREEIKKREHQREMERALKDKNYRR</sequence>
<dbReference type="OrthoDB" id="9805462at2"/>
<dbReference type="NCBIfam" id="TIGR00086">
    <property type="entry name" value="smpB"/>
    <property type="match status" value="1"/>
</dbReference>
<feature type="region of interest" description="Disordered" evidence="4">
    <location>
        <begin position="130"/>
        <end position="158"/>
    </location>
</feature>
<evidence type="ECO:0000256" key="2">
    <source>
        <dbReference type="ARBA" id="ARBA00022884"/>
    </source>
</evidence>
<dbReference type="SUPFAM" id="SSF74982">
    <property type="entry name" value="Small protein B (SmpB)"/>
    <property type="match status" value="1"/>
</dbReference>